<accession>A0A4P9A2V6</accession>
<keyword evidence="2" id="KW-1185">Reference proteome</keyword>
<evidence type="ECO:0000313" key="2">
    <source>
        <dbReference type="Proteomes" id="UP000310639"/>
    </source>
</evidence>
<proteinExistence type="predicted"/>
<dbReference type="RefSeq" id="WP_138078749.1">
    <property type="nucleotide sequence ID" value="NZ_CP040004.1"/>
</dbReference>
<sequence>MENGSHPTQEAKVIPLAPYLNKKAMQEAGRIVFRRLGADAEGSQSEPLARVYDISSRFSRTTAPEAAAEEDITTGEQDTEREVIAEMVEDITTNLEALPKCDSDIGGFLDIINGQLEDCYEELSPDQKKKLAIKLTSVLGESHENLSKAVVHHPNFVRLLGVALSMQYDPNFRARGRHPSYRPVRDAITTAKVVLSLTPGTCDLGTGDHTPPER</sequence>
<dbReference type="Proteomes" id="UP000310639">
    <property type="component" value="Chromosome"/>
</dbReference>
<organism evidence="1 2">
    <name type="scientific">Candidatus Nanosynbacter featherlites</name>
    <dbReference type="NCBI Taxonomy" id="2572088"/>
    <lineage>
        <taxon>Bacteria</taxon>
        <taxon>Candidatus Saccharimonadota</taxon>
        <taxon>Candidatus Saccharimonadia</taxon>
        <taxon>Candidatus Nanosynbacterales</taxon>
        <taxon>Candidatus Nanosynbacteraceae</taxon>
        <taxon>Candidatus Nanosynbacter</taxon>
    </lineage>
</organism>
<dbReference type="KEGG" id="nft:FBF37_01320"/>
<dbReference type="EMBL" id="CP040004">
    <property type="protein sequence ID" value="QCT42112.1"/>
    <property type="molecule type" value="Genomic_DNA"/>
</dbReference>
<protein>
    <submittedName>
        <fullName evidence="1">Uncharacterized protein</fullName>
    </submittedName>
</protein>
<dbReference type="AlphaFoldDB" id="A0A4P9A2V6"/>
<gene>
    <name evidence="1" type="ORF">FBF37_01320</name>
</gene>
<name>A0A4P9A2V6_9BACT</name>
<evidence type="ECO:0000313" key="1">
    <source>
        <dbReference type="EMBL" id="QCT42112.1"/>
    </source>
</evidence>
<reference evidence="1 2" key="1">
    <citation type="submission" date="2019-04" db="EMBL/GenBank/DDBJ databases">
        <title>Saccharibacteria TM7 genomes.</title>
        <authorList>
            <person name="Bor B."/>
            <person name="He X."/>
            <person name="Chen T."/>
            <person name="Dewhirst F.E."/>
        </authorList>
    </citation>
    <scope>NUCLEOTIDE SEQUENCE [LARGE SCALE GENOMIC DNA]</scope>
    <source>
        <strain evidence="1 2">BB001</strain>
    </source>
</reference>